<evidence type="ECO:0000256" key="1">
    <source>
        <dbReference type="SAM" id="SignalP"/>
    </source>
</evidence>
<evidence type="ECO:0000313" key="3">
    <source>
        <dbReference type="Proteomes" id="UP000189935"/>
    </source>
</evidence>
<reference evidence="2 3" key="1">
    <citation type="submission" date="2016-11" db="EMBL/GenBank/DDBJ databases">
        <authorList>
            <person name="Jaros S."/>
            <person name="Januszkiewicz K."/>
            <person name="Wedrychowicz H."/>
        </authorList>
    </citation>
    <scope>NUCLEOTIDE SEQUENCE [LARGE SCALE GENOMIC DNA]</scope>
    <source>
        <strain evidence="2 3">GAS499</strain>
    </source>
</reference>
<proteinExistence type="predicted"/>
<organism evidence="2 3">
    <name type="scientific">Bradyrhizobium lablabi</name>
    <dbReference type="NCBI Taxonomy" id="722472"/>
    <lineage>
        <taxon>Bacteria</taxon>
        <taxon>Pseudomonadati</taxon>
        <taxon>Pseudomonadota</taxon>
        <taxon>Alphaproteobacteria</taxon>
        <taxon>Hyphomicrobiales</taxon>
        <taxon>Nitrobacteraceae</taxon>
        <taxon>Bradyrhizobium</taxon>
    </lineage>
</organism>
<protein>
    <recommendedName>
        <fullName evidence="4">Outer membrane protein beta-barrel domain-containing protein</fullName>
    </recommendedName>
</protein>
<evidence type="ECO:0008006" key="4">
    <source>
        <dbReference type="Google" id="ProtNLM"/>
    </source>
</evidence>
<name>A0A1M7AB12_9BRAD</name>
<gene>
    <name evidence="2" type="ORF">SAMN05444159_5801</name>
</gene>
<sequence length="83" mass="8547">MKSLVLGAIAMLALAASPAADAADIPAPVYTKAPIVGSLSETFRSPGPLTPRNTTSPASAVRDQTFRIGLNYRFGAVSSVTQN</sequence>
<dbReference type="AlphaFoldDB" id="A0A1M7AB12"/>
<feature type="chain" id="PRO_5013020121" description="Outer membrane protein beta-barrel domain-containing protein" evidence="1">
    <location>
        <begin position="23"/>
        <end position="83"/>
    </location>
</feature>
<dbReference type="Proteomes" id="UP000189935">
    <property type="component" value="Chromosome I"/>
</dbReference>
<accession>A0A1M7AB12</accession>
<dbReference type="EMBL" id="LT670844">
    <property type="protein sequence ID" value="SHL39917.1"/>
    <property type="molecule type" value="Genomic_DNA"/>
</dbReference>
<feature type="signal peptide" evidence="1">
    <location>
        <begin position="1"/>
        <end position="22"/>
    </location>
</feature>
<keyword evidence="1" id="KW-0732">Signal</keyword>
<evidence type="ECO:0000313" key="2">
    <source>
        <dbReference type="EMBL" id="SHL39917.1"/>
    </source>
</evidence>